<evidence type="ECO:0000313" key="9">
    <source>
        <dbReference type="Proteomes" id="UP000789831"/>
    </source>
</evidence>
<proteinExistence type="predicted"/>
<dbReference type="Pfam" id="PF00130">
    <property type="entry name" value="C1_1"/>
    <property type="match status" value="1"/>
</dbReference>
<evidence type="ECO:0000256" key="4">
    <source>
        <dbReference type="SAM" id="Coils"/>
    </source>
</evidence>
<feature type="region of interest" description="Disordered" evidence="5">
    <location>
        <begin position="213"/>
        <end position="361"/>
    </location>
</feature>
<dbReference type="PANTHER" id="PTHR46075:SF2">
    <property type="entry name" value="RHO GTPASE ACTIVATING PROTEIN AT 5A, ISOFORM A"/>
    <property type="match status" value="1"/>
</dbReference>
<feature type="region of interest" description="Disordered" evidence="5">
    <location>
        <begin position="57"/>
        <end position="139"/>
    </location>
</feature>
<gene>
    <name evidence="8" type="ORF">AGERDE_LOCUS5084</name>
</gene>
<dbReference type="PROSITE" id="PS50081">
    <property type="entry name" value="ZF_DAG_PE_2"/>
    <property type="match status" value="1"/>
</dbReference>
<dbReference type="OrthoDB" id="79452at2759"/>
<dbReference type="PROSITE" id="PS00479">
    <property type="entry name" value="ZF_DAG_PE_1"/>
    <property type="match status" value="1"/>
</dbReference>
<dbReference type="Proteomes" id="UP000789831">
    <property type="component" value="Unassembled WGS sequence"/>
</dbReference>
<dbReference type="AlphaFoldDB" id="A0A9N9A3Q1"/>
<dbReference type="SMART" id="SM00324">
    <property type="entry name" value="RhoGAP"/>
    <property type="match status" value="1"/>
</dbReference>
<dbReference type="InterPro" id="IPR051854">
    <property type="entry name" value="Rho-type_GAP"/>
</dbReference>
<feature type="coiled-coil region" evidence="4">
    <location>
        <begin position="395"/>
        <end position="482"/>
    </location>
</feature>
<comment type="caution">
    <text evidence="8">The sequence shown here is derived from an EMBL/GenBank/DDBJ whole genome shotgun (WGS) entry which is preliminary data.</text>
</comment>
<keyword evidence="1" id="KW-0343">GTPase activation</keyword>
<protein>
    <submittedName>
        <fullName evidence="8">1480_t:CDS:1</fullName>
    </submittedName>
</protein>
<name>A0A9N9A3Q1_9GLOM</name>
<dbReference type="InterPro" id="IPR008936">
    <property type="entry name" value="Rho_GTPase_activation_prot"/>
</dbReference>
<dbReference type="CDD" id="cd00159">
    <property type="entry name" value="RhoGAP"/>
    <property type="match status" value="1"/>
</dbReference>
<dbReference type="GO" id="GO:0005096">
    <property type="term" value="F:GTPase activator activity"/>
    <property type="evidence" value="ECO:0007669"/>
    <property type="project" value="UniProtKB-KW"/>
</dbReference>
<dbReference type="EMBL" id="CAJVPL010000648">
    <property type="protein sequence ID" value="CAG8517967.1"/>
    <property type="molecule type" value="Genomic_DNA"/>
</dbReference>
<keyword evidence="4" id="KW-0175">Coiled coil</keyword>
<accession>A0A9N9A3Q1</accession>
<dbReference type="InterPro" id="IPR000198">
    <property type="entry name" value="RhoGAP_dom"/>
</dbReference>
<feature type="compositionally biased region" description="Polar residues" evidence="5">
    <location>
        <begin position="166"/>
        <end position="188"/>
    </location>
</feature>
<feature type="region of interest" description="Disordered" evidence="5">
    <location>
        <begin position="683"/>
        <end position="707"/>
    </location>
</feature>
<dbReference type="InterPro" id="IPR002219">
    <property type="entry name" value="PKC_DAG/PE"/>
</dbReference>
<feature type="domain" description="Phorbol-ester/DAG-type" evidence="6">
    <location>
        <begin position="738"/>
        <end position="786"/>
    </location>
</feature>
<dbReference type="InterPro" id="IPR046349">
    <property type="entry name" value="C1-like_sf"/>
</dbReference>
<dbReference type="SUPFAM" id="SSF57889">
    <property type="entry name" value="Cysteine-rich domain"/>
    <property type="match status" value="1"/>
</dbReference>
<feature type="compositionally biased region" description="Polar residues" evidence="5">
    <location>
        <begin position="239"/>
        <end position="261"/>
    </location>
</feature>
<dbReference type="SMART" id="SM00109">
    <property type="entry name" value="C1"/>
    <property type="match status" value="1"/>
</dbReference>
<dbReference type="FunFam" id="1.10.555.10:FF:000043">
    <property type="entry name" value="Rho GTPase activator Rga"/>
    <property type="match status" value="1"/>
</dbReference>
<evidence type="ECO:0000313" key="8">
    <source>
        <dbReference type="EMBL" id="CAG8517967.1"/>
    </source>
</evidence>
<evidence type="ECO:0000259" key="7">
    <source>
        <dbReference type="PROSITE" id="PS50238"/>
    </source>
</evidence>
<dbReference type="SUPFAM" id="SSF48350">
    <property type="entry name" value="GTPase activation domain, GAP"/>
    <property type="match status" value="1"/>
</dbReference>
<dbReference type="GO" id="GO:0007165">
    <property type="term" value="P:signal transduction"/>
    <property type="evidence" value="ECO:0007669"/>
    <property type="project" value="InterPro"/>
</dbReference>
<evidence type="ECO:0000256" key="3">
    <source>
        <dbReference type="ARBA" id="ARBA00022833"/>
    </source>
</evidence>
<evidence type="ECO:0000256" key="1">
    <source>
        <dbReference type="ARBA" id="ARBA00022468"/>
    </source>
</evidence>
<keyword evidence="3" id="KW-0862">Zinc</keyword>
<dbReference type="PROSITE" id="PS50238">
    <property type="entry name" value="RHOGAP"/>
    <property type="match status" value="1"/>
</dbReference>
<evidence type="ECO:0000256" key="5">
    <source>
        <dbReference type="SAM" id="MobiDB-lite"/>
    </source>
</evidence>
<feature type="domain" description="Rho-GAP" evidence="7">
    <location>
        <begin position="812"/>
        <end position="1001"/>
    </location>
</feature>
<feature type="coiled-coil region" evidence="4">
    <location>
        <begin position="530"/>
        <end position="588"/>
    </location>
</feature>
<sequence length="1013" mass="113437">MAESSMSFEDEETVDPCCTGCGLIIEEGNVVAFGEGIWHGIYCMTCHNDRVAKAKRAKEKEKENNLLIPQTSLEKSLPSLPKEQQKRNNLQLPNRSINAKRSFEKPTNPSKITPRISAENIPKAHTLPNTGKGRRQSRIFDGNSIGDVFKNKVSAPATKAFEQFTSKPISDKSSNIKSRSDSLESSNKAGLFSKRNESLDNFSRIMMPSRYRDELTDTHSRNLSITSSRSDPSFDVSDRSYSISSQSNDFSDILSKNSTKPSSSSSSSESENRKNGKFSQKKYNPPNFINHTPQHSLPNISENLGAHSNETTPNQTSPTESSPRSRSPSPSSPRSASPNTPPSTSPTGPPLLPPLSFDGSDELSELLANNSDSSMSSSGRDIPTVKVVESDNFDVEELKQELLDTQKNLASVESKFRKIKRASQLAFDEYNEEYSKEVALRKEAEESINKLRAQLVLQSRQLSNLTKEKDEMEKMIRDSQLVKKEVDEMKTSLKGLNVQKELIIKEIEESTKDLPVSLARHISTHLDQVKQNYLSEIIALQSERDSLKQETEQLRNTRDQCVEDVQILNAKNLELAELNNELTKQIDTHAKSKGNHNFNFFRGNRAPGTSETQAVTSSWVTPGHSPGGSIYSIENLDSTPQVSMTKLVQRNSISRGETPKKFKWKKNNPFNKLLSAGSATVSSDTWENKSDTRSEIRAEGRLESSTSKKMEKMANLIALNQEQKKVSNDASSHSGHRAHNWQQTSFLRPVKCEHCQEKMWALTETRCTACGISSHTKCSALIFGSCSGIQGAFMDMDSESIINPNAILIFGNDLSKQLELENGEIPYVVQKCVKAVEARGMDFEGIYRKSGGASQMRAIVTAFEQKDEINLDDPDEFNDIGAVTSVLKQYFRQLPNPLFTFDLYPNFLEALSIKDQEEKLEKFRTLLSQLPKENYTTLKFLIHHLQRVRENASENLMTAKNLAVVFGPTLLRGPDANTEILDMNYKNAAIEYILLNTEQLFSKEIEPRSNGFI</sequence>
<dbReference type="PANTHER" id="PTHR46075">
    <property type="entry name" value="CHIMERIN FAMILY MEMBER"/>
    <property type="match status" value="1"/>
</dbReference>
<feature type="compositionally biased region" description="Low complexity" evidence="5">
    <location>
        <begin position="316"/>
        <end position="338"/>
    </location>
</feature>
<dbReference type="Gene3D" id="1.10.555.10">
    <property type="entry name" value="Rho GTPase activation protein"/>
    <property type="match status" value="1"/>
</dbReference>
<evidence type="ECO:0000259" key="6">
    <source>
        <dbReference type="PROSITE" id="PS50081"/>
    </source>
</evidence>
<feature type="region of interest" description="Disordered" evidence="5">
    <location>
        <begin position="166"/>
        <end position="189"/>
    </location>
</feature>
<feature type="compositionally biased region" description="Pro residues" evidence="5">
    <location>
        <begin position="339"/>
        <end position="353"/>
    </location>
</feature>
<dbReference type="Gene3D" id="3.30.60.20">
    <property type="match status" value="1"/>
</dbReference>
<dbReference type="GO" id="GO:0046872">
    <property type="term" value="F:metal ion binding"/>
    <property type="evidence" value="ECO:0007669"/>
    <property type="project" value="UniProtKB-KW"/>
</dbReference>
<feature type="compositionally biased region" description="Polar residues" evidence="5">
    <location>
        <begin position="221"/>
        <end position="231"/>
    </location>
</feature>
<keyword evidence="9" id="KW-1185">Reference proteome</keyword>
<dbReference type="Pfam" id="PF00620">
    <property type="entry name" value="RhoGAP"/>
    <property type="match status" value="1"/>
</dbReference>
<organism evidence="8 9">
    <name type="scientific">Ambispora gerdemannii</name>
    <dbReference type="NCBI Taxonomy" id="144530"/>
    <lineage>
        <taxon>Eukaryota</taxon>
        <taxon>Fungi</taxon>
        <taxon>Fungi incertae sedis</taxon>
        <taxon>Mucoromycota</taxon>
        <taxon>Glomeromycotina</taxon>
        <taxon>Glomeromycetes</taxon>
        <taxon>Archaeosporales</taxon>
        <taxon>Ambisporaceae</taxon>
        <taxon>Ambispora</taxon>
    </lineage>
</organism>
<feature type="compositionally biased region" description="Polar residues" evidence="5">
    <location>
        <begin position="87"/>
        <end position="111"/>
    </location>
</feature>
<feature type="compositionally biased region" description="Basic and acidic residues" evidence="5">
    <location>
        <begin position="686"/>
        <end position="707"/>
    </location>
</feature>
<evidence type="ECO:0000256" key="2">
    <source>
        <dbReference type="ARBA" id="ARBA00022723"/>
    </source>
</evidence>
<reference evidence="8" key="1">
    <citation type="submission" date="2021-06" db="EMBL/GenBank/DDBJ databases">
        <authorList>
            <person name="Kallberg Y."/>
            <person name="Tangrot J."/>
            <person name="Rosling A."/>
        </authorList>
    </citation>
    <scope>NUCLEOTIDE SEQUENCE</scope>
    <source>
        <strain evidence="8">MT106</strain>
    </source>
</reference>
<keyword evidence="2" id="KW-0479">Metal-binding</keyword>
<feature type="compositionally biased region" description="Polar residues" evidence="5">
    <location>
        <begin position="281"/>
        <end position="315"/>
    </location>
</feature>